<evidence type="ECO:0000256" key="2">
    <source>
        <dbReference type="ARBA" id="ARBA00002764"/>
    </source>
</evidence>
<evidence type="ECO:0000256" key="6">
    <source>
        <dbReference type="ARBA" id="ARBA00023056"/>
    </source>
</evidence>
<dbReference type="STRING" id="930129.SAMN05216352_11144"/>
<dbReference type="OrthoDB" id="9808590at2"/>
<evidence type="ECO:0000259" key="9">
    <source>
        <dbReference type="Pfam" id="PF08323"/>
    </source>
</evidence>
<dbReference type="InterPro" id="IPR011835">
    <property type="entry name" value="GS/SS"/>
</dbReference>
<evidence type="ECO:0000256" key="5">
    <source>
        <dbReference type="ARBA" id="ARBA00022679"/>
    </source>
</evidence>
<dbReference type="HAMAP" id="MF_00484">
    <property type="entry name" value="Glycogen_synth"/>
    <property type="match status" value="1"/>
</dbReference>
<keyword evidence="6 7" id="KW-0320">Glycogen biosynthesis</keyword>
<dbReference type="NCBIfam" id="TIGR02095">
    <property type="entry name" value="glgA"/>
    <property type="match status" value="1"/>
</dbReference>
<dbReference type="Pfam" id="PF08323">
    <property type="entry name" value="Glyco_transf_5"/>
    <property type="match status" value="1"/>
</dbReference>
<dbReference type="PANTHER" id="PTHR45825">
    <property type="entry name" value="GRANULE-BOUND STARCH SYNTHASE 1, CHLOROPLASTIC/AMYLOPLASTIC"/>
    <property type="match status" value="1"/>
</dbReference>
<evidence type="ECO:0000259" key="8">
    <source>
        <dbReference type="Pfam" id="PF00534"/>
    </source>
</evidence>
<evidence type="ECO:0000256" key="1">
    <source>
        <dbReference type="ARBA" id="ARBA00001478"/>
    </source>
</evidence>
<keyword evidence="5 7" id="KW-0808">Transferase</keyword>
<protein>
    <recommendedName>
        <fullName evidence="7">Glycogen synthase</fullName>
        <ecNumber evidence="7">2.4.1.21</ecNumber>
    </recommendedName>
    <alternativeName>
        <fullName evidence="7">Starch [bacterial glycogen] synthase</fullName>
    </alternativeName>
</protein>
<accession>A0A1G8MZI1</accession>
<dbReference type="EC" id="2.4.1.21" evidence="7"/>
<dbReference type="AlphaFoldDB" id="A0A1G8MZI1"/>
<evidence type="ECO:0000313" key="10">
    <source>
        <dbReference type="EMBL" id="SDI73348.1"/>
    </source>
</evidence>
<dbReference type="SUPFAM" id="SSF53756">
    <property type="entry name" value="UDP-Glycosyltransferase/glycogen phosphorylase"/>
    <property type="match status" value="1"/>
</dbReference>
<dbReference type="CDD" id="cd03791">
    <property type="entry name" value="GT5_Glycogen_synthase_DULL1-like"/>
    <property type="match status" value="1"/>
</dbReference>
<comment type="pathway">
    <text evidence="7">Glycan biosynthesis; glycogen biosynthesis.</text>
</comment>
<comment type="catalytic activity">
    <reaction evidence="1 7">
        <text>[(1-&gt;4)-alpha-D-glucosyl](n) + ADP-alpha-D-glucose = [(1-&gt;4)-alpha-D-glucosyl](n+1) + ADP + H(+)</text>
        <dbReference type="Rhea" id="RHEA:18189"/>
        <dbReference type="Rhea" id="RHEA-COMP:9584"/>
        <dbReference type="Rhea" id="RHEA-COMP:9587"/>
        <dbReference type="ChEBI" id="CHEBI:15378"/>
        <dbReference type="ChEBI" id="CHEBI:15444"/>
        <dbReference type="ChEBI" id="CHEBI:57498"/>
        <dbReference type="ChEBI" id="CHEBI:456216"/>
        <dbReference type="EC" id="2.4.1.21"/>
    </reaction>
</comment>
<dbReference type="UniPathway" id="UPA00164"/>
<dbReference type="InterPro" id="IPR013534">
    <property type="entry name" value="Starch_synth_cat_dom"/>
</dbReference>
<dbReference type="Pfam" id="PF00534">
    <property type="entry name" value="Glycos_transf_1"/>
    <property type="match status" value="1"/>
</dbReference>
<evidence type="ECO:0000256" key="7">
    <source>
        <dbReference type="HAMAP-Rule" id="MF_00484"/>
    </source>
</evidence>
<dbReference type="Proteomes" id="UP000199017">
    <property type="component" value="Unassembled WGS sequence"/>
</dbReference>
<dbReference type="GO" id="GO:0005978">
    <property type="term" value="P:glycogen biosynthetic process"/>
    <property type="evidence" value="ECO:0007669"/>
    <property type="project" value="UniProtKB-UniRule"/>
</dbReference>
<organism evidence="10 11">
    <name type="scientific">Alteribacillus bidgolensis</name>
    <dbReference type="NCBI Taxonomy" id="930129"/>
    <lineage>
        <taxon>Bacteria</taxon>
        <taxon>Bacillati</taxon>
        <taxon>Bacillota</taxon>
        <taxon>Bacilli</taxon>
        <taxon>Bacillales</taxon>
        <taxon>Bacillaceae</taxon>
        <taxon>Alteribacillus</taxon>
    </lineage>
</organism>
<comment type="similarity">
    <text evidence="3 7">Belongs to the glycosyltransferase 1 family. Bacterial/plant glycogen synthase subfamily.</text>
</comment>
<feature type="domain" description="Glycosyl transferase family 1" evidence="8">
    <location>
        <begin position="281"/>
        <end position="434"/>
    </location>
</feature>
<dbReference type="RefSeq" id="WP_091586879.1">
    <property type="nucleotide sequence ID" value="NZ_FNDU01000011.1"/>
</dbReference>
<feature type="domain" description="Starch synthase catalytic" evidence="9">
    <location>
        <begin position="3"/>
        <end position="232"/>
    </location>
</feature>
<dbReference type="GO" id="GO:0009011">
    <property type="term" value="F:alpha-1,4-glucan glucosyltransferase (ADP-glucose donor) activity"/>
    <property type="evidence" value="ECO:0007669"/>
    <property type="project" value="UniProtKB-UniRule"/>
</dbReference>
<dbReference type="InterPro" id="IPR001296">
    <property type="entry name" value="Glyco_trans_1"/>
</dbReference>
<feature type="binding site" evidence="7">
    <location>
        <position position="16"/>
    </location>
    <ligand>
        <name>ADP-alpha-D-glucose</name>
        <dbReference type="ChEBI" id="CHEBI:57498"/>
    </ligand>
</feature>
<evidence type="ECO:0000256" key="4">
    <source>
        <dbReference type="ARBA" id="ARBA00022676"/>
    </source>
</evidence>
<gene>
    <name evidence="7" type="primary">glgA</name>
    <name evidence="10" type="ORF">SAMN05216352_11144</name>
</gene>
<keyword evidence="11" id="KW-1185">Reference proteome</keyword>
<dbReference type="PANTHER" id="PTHR45825:SF11">
    <property type="entry name" value="ALPHA AMYLASE DOMAIN-CONTAINING PROTEIN"/>
    <property type="match status" value="1"/>
</dbReference>
<evidence type="ECO:0000256" key="3">
    <source>
        <dbReference type="ARBA" id="ARBA00010281"/>
    </source>
</evidence>
<reference evidence="10 11" key="1">
    <citation type="submission" date="2016-10" db="EMBL/GenBank/DDBJ databases">
        <authorList>
            <person name="de Groot N.N."/>
        </authorList>
    </citation>
    <scope>NUCLEOTIDE SEQUENCE [LARGE SCALE GENOMIC DNA]</scope>
    <source>
        <strain evidence="11">P4B,CCM 7963,CECT 7998,DSM 25260,IBRC-M 10614,KCTC 13821</strain>
    </source>
</reference>
<sequence length="468" mass="53208">MLNILFTASECTPFIKTGGLADVIGSLPAALQNEQHCNINVILPFYEDIKLNQSETDLVSSFNVPVGWRNQEASLYKLCHNNITYYFIKNSYYFGRKGTYGYFDDGERFVFFSRAVIESLPFLSFTPDIIHSHDWQTGLIPAFVKILQPIAGVKSVFTIHNIQYQGIMPANMFNELLNIGSEHMFGMEWDGLLNCMKAGIYHADLLTTVSPSYAKEIQYSYYGEGLDPLLREHHEKLYGVVNGIDTSEFNPKTDTNLHKNYYHSSEDKKENKKALQKEANLPVSSETPVIGIISRLVEQKGLSLVTCMLDEILQEDVQLIILGTGDGSIEDTLLEAAHKHKEQIVFYNFFNEALARRIYAGADFFLMPSRFEPCGLGQLIALQYETAPIVRETGGLRDTVVPFNEYTKEGNGFSFTNFNAHDMFNATQYALNIYRTPELWDNILNNIYASSTSWHQSAKKYLSMYEEL</sequence>
<keyword evidence="4 7" id="KW-0328">Glycosyltransferase</keyword>
<name>A0A1G8MZI1_9BACI</name>
<evidence type="ECO:0000313" key="11">
    <source>
        <dbReference type="Proteomes" id="UP000199017"/>
    </source>
</evidence>
<proteinExistence type="inferred from homology"/>
<dbReference type="GO" id="GO:0004373">
    <property type="term" value="F:alpha-1,4-glucan glucosyltransferase (UDP-glucose donor) activity"/>
    <property type="evidence" value="ECO:0007669"/>
    <property type="project" value="InterPro"/>
</dbReference>
<dbReference type="EMBL" id="FNDU01000011">
    <property type="protein sequence ID" value="SDI73348.1"/>
    <property type="molecule type" value="Genomic_DNA"/>
</dbReference>
<comment type="function">
    <text evidence="2 7">Synthesizes alpha-1,4-glucan chains using ADP-glucose.</text>
</comment>
<dbReference type="Gene3D" id="3.40.50.2000">
    <property type="entry name" value="Glycogen Phosphorylase B"/>
    <property type="match status" value="2"/>
</dbReference>